<proteinExistence type="predicted"/>
<dbReference type="PANTHER" id="PTHR43727:SF3">
    <property type="entry name" value="GROUP IV DECARBOXYLASE"/>
    <property type="match status" value="1"/>
</dbReference>
<dbReference type="InterPro" id="IPR000183">
    <property type="entry name" value="Orn/DAP/Arg_de-COase"/>
</dbReference>
<dbReference type="Gene3D" id="2.40.37.10">
    <property type="entry name" value="Lyase, Ornithine Decarboxylase, Chain A, domain 1"/>
    <property type="match status" value="1"/>
</dbReference>
<dbReference type="GO" id="GO:0008836">
    <property type="term" value="F:diaminopimelate decarboxylase activity"/>
    <property type="evidence" value="ECO:0007669"/>
    <property type="project" value="TreeGrafter"/>
</dbReference>
<evidence type="ECO:0000313" key="5">
    <source>
        <dbReference type="EMBL" id="RGR40469.1"/>
    </source>
</evidence>
<dbReference type="AlphaFoldDB" id="A0A395USS9"/>
<evidence type="ECO:0000313" key="6">
    <source>
        <dbReference type="Proteomes" id="UP000266497"/>
    </source>
</evidence>
<feature type="active site" description="Proton donor" evidence="3">
    <location>
        <position position="329"/>
    </location>
</feature>
<dbReference type="PRINTS" id="PR01179">
    <property type="entry name" value="ODADCRBXLASE"/>
</dbReference>
<feature type="modified residue" description="N6-(pyridoxal phosphate)lysine" evidence="3">
    <location>
        <position position="55"/>
    </location>
</feature>
<dbReference type="Proteomes" id="UP000266497">
    <property type="component" value="Unassembled WGS sequence"/>
</dbReference>
<dbReference type="PANTHER" id="PTHR43727">
    <property type="entry name" value="DIAMINOPIMELATE DECARBOXYLASE"/>
    <property type="match status" value="1"/>
</dbReference>
<dbReference type="InterPro" id="IPR022644">
    <property type="entry name" value="De-COase2_N"/>
</dbReference>
<dbReference type="RefSeq" id="WP_117892745.1">
    <property type="nucleotide sequence ID" value="NZ_AP025232.1"/>
</dbReference>
<protein>
    <recommendedName>
        <fullName evidence="4">Orn/DAP/Arg decarboxylase 2 N-terminal domain-containing protein</fullName>
    </recommendedName>
</protein>
<comment type="cofactor">
    <cofactor evidence="1 3">
        <name>pyridoxal 5'-phosphate</name>
        <dbReference type="ChEBI" id="CHEBI:597326"/>
    </cofactor>
</comment>
<keyword evidence="2 3" id="KW-0663">Pyridoxal phosphate</keyword>
<dbReference type="InterPro" id="IPR029066">
    <property type="entry name" value="PLP-binding_barrel"/>
</dbReference>
<sequence>MNLTLEKIQQRLMSSDDLKTPLYIADKNDFKRNITDFVAAFRKYYPNYNIGYSFKTNYCKEFINVVKEIGGYAEVVSPKEYQLARNYGFDDSRIIYNGVIPDLGNKIRCANHGGIVNVDNVGELGSLIGIYTSPLAIGVRLNFDIGNGIVSRFGIDVDSKSYQEIIELQRRGLIKVKCVHCHISYARGLSYFKKRAEMMARYAKELRANIVDIGGNMFGRMDDSLKAQYGEYIPLYEEYAKTIGEVFAREFPDGEVQLITENGTPIVSTSMSLLATIIGKKVIRGKTMLVVDCKRDDVGFVCHTKNPPCNVLSNDSDYVEHATIYGCTCIENDIIHRDYSGPTNIGDKILISNVGAYGCNVANDFITHKPKCICIDDI</sequence>
<dbReference type="InterPro" id="IPR009006">
    <property type="entry name" value="Ala_racemase/Decarboxylase_C"/>
</dbReference>
<evidence type="ECO:0000256" key="3">
    <source>
        <dbReference type="PIRSR" id="PIRSR600183-50"/>
    </source>
</evidence>
<accession>A0A395USS9</accession>
<organism evidence="5 6">
    <name type="scientific">Phocaeicola vulgatus</name>
    <name type="common">Bacteroides vulgatus</name>
    <dbReference type="NCBI Taxonomy" id="821"/>
    <lineage>
        <taxon>Bacteria</taxon>
        <taxon>Pseudomonadati</taxon>
        <taxon>Bacteroidota</taxon>
        <taxon>Bacteroidia</taxon>
        <taxon>Bacteroidales</taxon>
        <taxon>Bacteroidaceae</taxon>
        <taxon>Phocaeicola</taxon>
    </lineage>
</organism>
<feature type="domain" description="Orn/DAP/Arg decarboxylase 2 N-terminal" evidence="4">
    <location>
        <begin position="34"/>
        <end position="267"/>
    </location>
</feature>
<dbReference type="EMBL" id="QRUD01000020">
    <property type="protein sequence ID" value="RGR40469.1"/>
    <property type="molecule type" value="Genomic_DNA"/>
</dbReference>
<evidence type="ECO:0000259" key="4">
    <source>
        <dbReference type="Pfam" id="PF02784"/>
    </source>
</evidence>
<dbReference type="Pfam" id="PF02784">
    <property type="entry name" value="Orn_Arg_deC_N"/>
    <property type="match status" value="1"/>
</dbReference>
<name>A0A395USS9_PHOVU</name>
<gene>
    <name evidence="5" type="ORF">DWY53_08605</name>
</gene>
<evidence type="ECO:0000256" key="1">
    <source>
        <dbReference type="ARBA" id="ARBA00001933"/>
    </source>
</evidence>
<dbReference type="Gene3D" id="3.20.20.10">
    <property type="entry name" value="Alanine racemase"/>
    <property type="match status" value="1"/>
</dbReference>
<comment type="caution">
    <text evidence="5">The sequence shown here is derived from an EMBL/GenBank/DDBJ whole genome shotgun (WGS) entry which is preliminary data.</text>
</comment>
<reference evidence="5 6" key="1">
    <citation type="submission" date="2018-08" db="EMBL/GenBank/DDBJ databases">
        <title>A genome reference for cultivated species of the human gut microbiota.</title>
        <authorList>
            <person name="Zou Y."/>
            <person name="Xue W."/>
            <person name="Luo G."/>
        </authorList>
    </citation>
    <scope>NUCLEOTIDE SEQUENCE [LARGE SCALE GENOMIC DNA]</scope>
    <source>
        <strain evidence="5 6">AF25-30LB</strain>
    </source>
</reference>
<dbReference type="SUPFAM" id="SSF51419">
    <property type="entry name" value="PLP-binding barrel"/>
    <property type="match status" value="1"/>
</dbReference>
<dbReference type="SUPFAM" id="SSF50621">
    <property type="entry name" value="Alanine racemase C-terminal domain-like"/>
    <property type="match status" value="1"/>
</dbReference>
<dbReference type="GO" id="GO:0009089">
    <property type="term" value="P:lysine biosynthetic process via diaminopimelate"/>
    <property type="evidence" value="ECO:0007669"/>
    <property type="project" value="TreeGrafter"/>
</dbReference>
<evidence type="ECO:0000256" key="2">
    <source>
        <dbReference type="ARBA" id="ARBA00022898"/>
    </source>
</evidence>